<reference evidence="4 5" key="1">
    <citation type="submission" date="2022-04" db="EMBL/GenBank/DDBJ databases">
        <title>Streptomyces sp. nov. LCR6-01 isolated from Lichen of Dirinaria sp.</title>
        <authorList>
            <person name="Kanchanasin P."/>
            <person name="Tanasupawat S."/>
            <person name="Phongsopitanun W."/>
        </authorList>
    </citation>
    <scope>NUCLEOTIDE SEQUENCE [LARGE SCALE GENOMIC DNA]</scope>
    <source>
        <strain evidence="4 5">LCR6-01</strain>
    </source>
</reference>
<dbReference type="Pfam" id="PF01243">
    <property type="entry name" value="PNPOx_N"/>
    <property type="match status" value="1"/>
</dbReference>
<feature type="domain" description="Pyridoxamine 5'-phosphate oxidase N-terminal" evidence="3">
    <location>
        <begin position="43"/>
        <end position="150"/>
    </location>
</feature>
<dbReference type="InterPro" id="IPR052019">
    <property type="entry name" value="F420H2_bilvrd_red/Heme_oxyg"/>
</dbReference>
<organism evidence="4 5">
    <name type="scientific">Streptomyces lichenis</name>
    <dbReference type="NCBI Taxonomy" id="2306967"/>
    <lineage>
        <taxon>Bacteria</taxon>
        <taxon>Bacillati</taxon>
        <taxon>Actinomycetota</taxon>
        <taxon>Actinomycetes</taxon>
        <taxon>Kitasatosporales</taxon>
        <taxon>Streptomycetaceae</taxon>
        <taxon>Streptomyces</taxon>
    </lineage>
</organism>
<comment type="caution">
    <text evidence="4">The sequence shown here is derived from an EMBL/GenBank/DDBJ whole genome shotgun (WGS) entry which is preliminary data.</text>
</comment>
<feature type="region of interest" description="Disordered" evidence="2">
    <location>
        <begin position="1"/>
        <end position="37"/>
    </location>
</feature>
<name>A0ABT0IDY6_9ACTN</name>
<dbReference type="PANTHER" id="PTHR35176">
    <property type="entry name" value="HEME OXYGENASE HI_0854-RELATED"/>
    <property type="match status" value="1"/>
</dbReference>
<dbReference type="PANTHER" id="PTHR35176:SF4">
    <property type="entry name" value="PYRIDOXAMINE 5'-PHOSPHATE OXIDASE-RELATED FMN-BINDING"/>
    <property type="match status" value="1"/>
</dbReference>
<sequence>MTDPAQAPGLLPDDHAFGAVAPAPEGELDPRYSDPAARAAPWEETRRLLAEAELYWIASIRPDTAESAPGSAGPHVTPVAGAWHEGALWFVSLPSERKVLNLVDNPRCALLTGTNRIFDGTDVVLEGRAVRVVEKDRLDAAAEVFRHKYGPPWDYVVEDGTLSGSVGRAWAFSVAPERVFAFSKNPMAQTRWRFAP</sequence>
<evidence type="ECO:0000313" key="4">
    <source>
        <dbReference type="EMBL" id="MCK8679519.1"/>
    </source>
</evidence>
<dbReference type="EMBL" id="JALPTH010000018">
    <property type="protein sequence ID" value="MCK8679519.1"/>
    <property type="molecule type" value="Genomic_DNA"/>
</dbReference>
<protein>
    <submittedName>
        <fullName evidence="4">Pyridoxamine 5'-phosphate oxidase family protein</fullName>
    </submittedName>
</protein>
<evidence type="ECO:0000256" key="1">
    <source>
        <dbReference type="ARBA" id="ARBA00023002"/>
    </source>
</evidence>
<keyword evidence="5" id="KW-1185">Reference proteome</keyword>
<keyword evidence="1" id="KW-0560">Oxidoreductase</keyword>
<dbReference type="InterPro" id="IPR012349">
    <property type="entry name" value="Split_barrel_FMN-bd"/>
</dbReference>
<evidence type="ECO:0000313" key="5">
    <source>
        <dbReference type="Proteomes" id="UP001522868"/>
    </source>
</evidence>
<dbReference type="Proteomes" id="UP001522868">
    <property type="component" value="Unassembled WGS sequence"/>
</dbReference>
<dbReference type="InterPro" id="IPR011576">
    <property type="entry name" value="Pyridox_Oxase_N"/>
</dbReference>
<evidence type="ECO:0000259" key="3">
    <source>
        <dbReference type="Pfam" id="PF01243"/>
    </source>
</evidence>
<evidence type="ECO:0000256" key="2">
    <source>
        <dbReference type="SAM" id="MobiDB-lite"/>
    </source>
</evidence>
<gene>
    <name evidence="4" type="ORF">M1O15_19400</name>
</gene>
<dbReference type="RefSeq" id="WP_248635214.1">
    <property type="nucleotide sequence ID" value="NZ_JALPTH010000018.1"/>
</dbReference>
<accession>A0ABT0IDY6</accession>
<dbReference type="Gene3D" id="2.30.110.10">
    <property type="entry name" value="Electron Transport, Fmn-binding Protein, Chain A"/>
    <property type="match status" value="1"/>
</dbReference>
<proteinExistence type="predicted"/>
<dbReference type="SUPFAM" id="SSF50475">
    <property type="entry name" value="FMN-binding split barrel"/>
    <property type="match status" value="1"/>
</dbReference>